<dbReference type="Pfam" id="PF17210">
    <property type="entry name" value="SdrD_B"/>
    <property type="match status" value="7"/>
</dbReference>
<dbReference type="Pfam" id="PF13517">
    <property type="entry name" value="FG-GAP_3"/>
    <property type="match status" value="1"/>
</dbReference>
<dbReference type="Gene3D" id="2.130.10.130">
    <property type="entry name" value="Integrin alpha, N-terminal"/>
    <property type="match status" value="2"/>
</dbReference>
<keyword evidence="7" id="KW-1185">Reference proteome</keyword>
<feature type="domain" description="SD-repeat containing protein B" evidence="5">
    <location>
        <begin position="1000"/>
        <end position="1077"/>
    </location>
</feature>
<name>A0A5C1A686_9BACT</name>
<evidence type="ECO:0000256" key="1">
    <source>
        <dbReference type="ARBA" id="ARBA00004613"/>
    </source>
</evidence>
<sequence length="2039" mass="210580">MALTPDKILQRRTRKLLQKPVLQLDHLEDRSTPAVTGIVFQDYNANGVFDTGGTIANNGTGTLPTANDHGLAGITVTAYDSTNTVVGTAISGSNGSYTLTPSKNGQLRIEFTGLPTGVFFGPSGLSNNSAVQFVDANAANVNLALVRPEDYSVANPTLVTSVYVFGGSTANDENPNTGVILSTASSAGSADGDTNLTNYINPTTHDLAVHQDQVGTTWGLAYDATSGKLYASAFLKRHSGLGPGGAGAIYQTGLTGTTASVYADLNSIYGDFPAGNMNDVFRDAANNPVAFNRNYTDVESWARDGLVRFTDVNGVTRDLGWDAVGKISLGGLTNNADNTKLYTIALGDRRLYSLPTSGALNTSTVQRFDIPIPATVTGRTAANPLGDLRPFAVEYYRGLIYVGAVNSAESTQNRNDLKAYVFAFDPVKGTFVNAARQSTTTEAVLTVDLNYDRGHTHMGGEQDNHYASGIAPPDPAEWNPWSPTIKTVPNQPEAIGRADYPQPWLTGLSFDTSGNIVLGIRDRAGDQFGRLTAEDPMNPNAFNFFGITAGDTLRAFINTPGNLDAVQANPAQTFSGWTLEMNGRSPAGVGGAPQNTGQGPGGGEFYYQDDLPRDPTQPPVGVATEHDEVSAGGVLQIPGTNTLISTAFDPVRQAGVVNTGGFRWYDNTTGATIKQYQIYSTPISPGAQTFGKANGVGDLIAIGGQAPVEIGNYVWNDTNRNGIQDAGEAAVSGLQLNLYAAGNDGQFGTADDVLLGSATTDANGNYYFSSVAGTTTSSRVMNLPLAPSTQYQVRVPGGQAALARKEATVANAGTNGSIDSNAVSTAAGLVVNVTTGVAGQADHTFDIGIVDQPLVSIGNFVWNDANNNGVFDNGEAGIGNVTVNLYAADGTTLLATQQTTATGGYQFDSLRAGSYIVEIIPPANFASSSGKNGSLTGPFEPGVVGNLNNQDHGTAQANGRIRAAVVALANPGDLANPDSNGQGANNANFNVDFGLYRLQSVGNFVWIDGNNNGRFDAGESPVVNAPVDLLDAAGNVLASTTTDANGNYLFTRLGTGTYSVRVLAPTGYRSSTGQNGSLTGPYEPGVTGIQDNEDHGTTNGAFVQTAPFILNAPGANPDDGGFANLRQDFGLFQPVSVGNFVWEDANNNGVLDAGESPLAGVPVTLFDGSGAQLATTTTDANGNYLFTNLAGGQYIIRVTAPAGYVSSTGVPTNATSGPFEPAPQTNVDNSDHGTSIGGNFVQSVVTLGGPGSSDNPDNSGLANLRQDFGLFRPLSIGDFVWKDTNNNGKFDSGETGVPNVVVKLLDATGAIVATTTTSATGNYLFTGLATGTYSVQIETPAGFASSTGPNSVYEPAPQTNNNNEDHGTAAGAIIQAPPIVLGVPGTNPDNGGLANLRQDFGLFPLLSIGNQVWYDVNNNGKLDAGETGIANIPVRLLNASLSVIASTTTDANGNYLFTNLLPGTYSVEIDRPADKTSSTGTPNSFTGPYEVAPGGVLPDNANDSEDKGNTLAGGTVIRAKPVTLLAFGDNPDVGGTGNIRQDFGLTDNIVPPPPPPPIIPPANVSGYVYRDTFQPNGIRQPANGESGISGVTITIKDANGNTVGTTKTDANGYYQFLSLPAGAYTIYETQPPAFIDGLDTPGSLGGTSPSNDVLTVTLAPNDFGLEYNFGEVLPTPPIVVPPSPPPPVSPPPGEPSKTDFLGSSPNQVVTVPPTSPPPIISGPTAPSFSNPLNTANPRFIITAGGAGSLPTVRVFDYSAGVERYNFSVYENSFTGGVRVAQGDVDGDGVDDIITGTGIGGGPRIKVYSGATGALIRDFFAFEPTFRGGIFVAAGDIDGDGKADIVVGAEVGGGPRITTFSGADGSVLNNFFAFDPNQRGGTRIALGDFNGDGKADIVASTGAGVPTRIRVFDGTNVGNILTDFVPFESTFTGGVNLAVGDFDGDGKPDIIAGAEAGGGPRVMVFNGQSLAVMASYFAFDTSFTGGTRVAAQDVNGDGRSDIVVGSGAGRQAETIVFNANGLGVIDDFFPIDTTGGIYVG</sequence>
<feature type="region of interest" description="Disordered" evidence="4">
    <location>
        <begin position="1678"/>
        <end position="1710"/>
    </location>
</feature>
<dbReference type="RefSeq" id="WP_149108781.1">
    <property type="nucleotide sequence ID" value="NZ_CP042425.1"/>
</dbReference>
<dbReference type="InterPro" id="IPR051417">
    <property type="entry name" value="SDr/BOS_complex"/>
</dbReference>
<dbReference type="Pfam" id="PF01839">
    <property type="entry name" value="FG-GAP"/>
    <property type="match status" value="1"/>
</dbReference>
<dbReference type="InterPro" id="IPR033764">
    <property type="entry name" value="Sdr_B"/>
</dbReference>
<comment type="subcellular location">
    <subcellularLocation>
        <location evidence="1">Secreted</location>
    </subcellularLocation>
</comment>
<proteinExistence type="predicted"/>
<keyword evidence="3" id="KW-0732">Signal</keyword>
<feature type="domain" description="SD-repeat containing protein B" evidence="5">
    <location>
        <begin position="1564"/>
        <end position="1634"/>
    </location>
</feature>
<dbReference type="Gene3D" id="2.60.40.10">
    <property type="entry name" value="Immunoglobulins"/>
    <property type="match status" value="8"/>
</dbReference>
<reference evidence="7" key="1">
    <citation type="submission" date="2019-08" db="EMBL/GenBank/DDBJ databases">
        <title>Limnoglobus roseus gen. nov., sp. nov., a novel freshwater planctomycete with a giant genome from the family Gemmataceae.</title>
        <authorList>
            <person name="Kulichevskaya I.S."/>
            <person name="Naumoff D.G."/>
            <person name="Miroshnikov K."/>
            <person name="Ivanova A."/>
            <person name="Philippov D.A."/>
            <person name="Hakobyan A."/>
            <person name="Rijpstra I.C."/>
            <person name="Sinninghe Damste J.S."/>
            <person name="Liesack W."/>
            <person name="Dedysh S.N."/>
        </authorList>
    </citation>
    <scope>NUCLEOTIDE SEQUENCE [LARGE SCALE GENOMIC DNA]</scope>
    <source>
        <strain evidence="7">PX52</strain>
    </source>
</reference>
<evidence type="ECO:0000313" key="7">
    <source>
        <dbReference type="Proteomes" id="UP000324974"/>
    </source>
</evidence>
<feature type="domain" description="SD-repeat containing protein B" evidence="5">
    <location>
        <begin position="709"/>
        <end position="849"/>
    </location>
</feature>
<dbReference type="OrthoDB" id="254354at2"/>
<feature type="region of interest" description="Disordered" evidence="4">
    <location>
        <begin position="584"/>
        <end position="623"/>
    </location>
</feature>
<evidence type="ECO:0000256" key="3">
    <source>
        <dbReference type="ARBA" id="ARBA00022729"/>
    </source>
</evidence>
<dbReference type="EMBL" id="CP042425">
    <property type="protein sequence ID" value="QEL13843.1"/>
    <property type="molecule type" value="Genomic_DNA"/>
</dbReference>
<dbReference type="GO" id="GO:0005576">
    <property type="term" value="C:extracellular region"/>
    <property type="evidence" value="ECO:0007669"/>
    <property type="project" value="UniProtKB-SubCell"/>
</dbReference>
<dbReference type="SUPFAM" id="SSF117074">
    <property type="entry name" value="Hypothetical protein PA1324"/>
    <property type="match status" value="8"/>
</dbReference>
<feature type="domain" description="SD-repeat containing protein B" evidence="5">
    <location>
        <begin position="1275"/>
        <end position="1347"/>
    </location>
</feature>
<dbReference type="SUPFAM" id="SSF69318">
    <property type="entry name" value="Integrin alpha N-terminal domain"/>
    <property type="match status" value="2"/>
</dbReference>
<dbReference type="PANTHER" id="PTHR23303">
    <property type="entry name" value="CARBOXYPEPTIDASE REGULATORY REGION-CONTAINING"/>
    <property type="match status" value="1"/>
</dbReference>
<gene>
    <name evidence="6" type="ORF">PX52LOC_00701</name>
</gene>
<accession>A0A5C1A686</accession>
<organism evidence="6 7">
    <name type="scientific">Limnoglobus roseus</name>
    <dbReference type="NCBI Taxonomy" id="2598579"/>
    <lineage>
        <taxon>Bacteria</taxon>
        <taxon>Pseudomonadati</taxon>
        <taxon>Planctomycetota</taxon>
        <taxon>Planctomycetia</taxon>
        <taxon>Gemmatales</taxon>
        <taxon>Gemmataceae</taxon>
        <taxon>Limnoglobus</taxon>
    </lineage>
</organism>
<dbReference type="InterPro" id="IPR028994">
    <property type="entry name" value="Integrin_alpha_N"/>
</dbReference>
<evidence type="ECO:0000256" key="2">
    <source>
        <dbReference type="ARBA" id="ARBA00022525"/>
    </source>
</evidence>
<feature type="compositionally biased region" description="Pro residues" evidence="4">
    <location>
        <begin position="1678"/>
        <end position="1694"/>
    </location>
</feature>
<feature type="domain" description="SD-repeat containing protein B" evidence="5">
    <location>
        <begin position="1407"/>
        <end position="1479"/>
    </location>
</feature>
<keyword evidence="2" id="KW-0964">Secreted</keyword>
<dbReference type="Proteomes" id="UP000324974">
    <property type="component" value="Chromosome"/>
</dbReference>
<feature type="domain" description="SD-repeat containing protein B" evidence="5">
    <location>
        <begin position="856"/>
        <end position="934"/>
    </location>
</feature>
<dbReference type="InterPro" id="IPR013783">
    <property type="entry name" value="Ig-like_fold"/>
</dbReference>
<evidence type="ECO:0000313" key="6">
    <source>
        <dbReference type="EMBL" id="QEL13843.1"/>
    </source>
</evidence>
<dbReference type="PANTHER" id="PTHR23303:SF15">
    <property type="entry name" value="COLOSSIN-A"/>
    <property type="match status" value="1"/>
</dbReference>
<protein>
    <submittedName>
        <fullName evidence="6">Tandem repeat protein</fullName>
    </submittedName>
</protein>
<evidence type="ECO:0000256" key="4">
    <source>
        <dbReference type="SAM" id="MobiDB-lite"/>
    </source>
</evidence>
<dbReference type="KEGG" id="lrs:PX52LOC_00701"/>
<evidence type="ECO:0000259" key="5">
    <source>
        <dbReference type="Pfam" id="PF17210"/>
    </source>
</evidence>
<feature type="domain" description="SD-repeat containing protein B" evidence="5">
    <location>
        <begin position="1136"/>
        <end position="1208"/>
    </location>
</feature>
<dbReference type="InterPro" id="IPR013517">
    <property type="entry name" value="FG-GAP"/>
</dbReference>